<proteinExistence type="predicted"/>
<dbReference type="Pfam" id="PF01258">
    <property type="entry name" value="zf-dskA_traR"/>
    <property type="match status" value="1"/>
</dbReference>
<keyword evidence="3" id="KW-0862">Zinc</keyword>
<evidence type="ECO:0000256" key="1">
    <source>
        <dbReference type="ARBA" id="ARBA00022723"/>
    </source>
</evidence>
<dbReference type="EMBL" id="QRDW01000008">
    <property type="protein sequence ID" value="RED48083.1"/>
    <property type="molecule type" value="Genomic_DNA"/>
</dbReference>
<name>A0A3D9HF39_9PROT</name>
<dbReference type="AlphaFoldDB" id="A0A3D9HF39"/>
<feature type="domain" description="Zinc finger DksA/TraR C4-type" evidence="5">
    <location>
        <begin position="89"/>
        <end position="121"/>
    </location>
</feature>
<evidence type="ECO:0000256" key="3">
    <source>
        <dbReference type="ARBA" id="ARBA00022833"/>
    </source>
</evidence>
<dbReference type="PANTHER" id="PTHR33823">
    <property type="entry name" value="RNA POLYMERASE-BINDING TRANSCRIPTION FACTOR DKSA-RELATED"/>
    <property type="match status" value="1"/>
</dbReference>
<keyword evidence="2" id="KW-0863">Zinc-finger</keyword>
<evidence type="ECO:0000313" key="7">
    <source>
        <dbReference type="Proteomes" id="UP000256845"/>
    </source>
</evidence>
<dbReference type="SUPFAM" id="SSF57716">
    <property type="entry name" value="Glucocorticoid receptor-like (DNA-binding domain)"/>
    <property type="match status" value="1"/>
</dbReference>
<organism evidence="6 7">
    <name type="scientific">Aestuariispira insulae</name>
    <dbReference type="NCBI Taxonomy" id="1461337"/>
    <lineage>
        <taxon>Bacteria</taxon>
        <taxon>Pseudomonadati</taxon>
        <taxon>Pseudomonadota</taxon>
        <taxon>Alphaproteobacteria</taxon>
        <taxon>Rhodospirillales</taxon>
        <taxon>Kiloniellaceae</taxon>
        <taxon>Aestuariispira</taxon>
    </lineage>
</organism>
<dbReference type="InterPro" id="IPR000962">
    <property type="entry name" value="Znf_DskA_TraR"/>
</dbReference>
<comment type="caution">
    <text evidence="6">The sequence shown here is derived from an EMBL/GenBank/DDBJ whole genome shotgun (WGS) entry which is preliminary data.</text>
</comment>
<reference evidence="6 7" key="1">
    <citation type="submission" date="2018-07" db="EMBL/GenBank/DDBJ databases">
        <title>Genomic Encyclopedia of Type Strains, Phase III (KMG-III): the genomes of soil and plant-associated and newly described type strains.</title>
        <authorList>
            <person name="Whitman W."/>
        </authorList>
    </citation>
    <scope>NUCLEOTIDE SEQUENCE [LARGE SCALE GENOMIC DNA]</scope>
    <source>
        <strain evidence="6 7">CECT 8488</strain>
    </source>
</reference>
<accession>A0A3D9HF39</accession>
<dbReference type="PROSITE" id="PS51128">
    <property type="entry name" value="ZF_DKSA_2"/>
    <property type="match status" value="1"/>
</dbReference>
<dbReference type="Proteomes" id="UP000256845">
    <property type="component" value="Unassembled WGS sequence"/>
</dbReference>
<dbReference type="Gene3D" id="1.20.120.910">
    <property type="entry name" value="DksA, coiled-coil domain"/>
    <property type="match status" value="1"/>
</dbReference>
<sequence length="123" mass="13630">MPQNKGMSERQDIDLAGFERQLLDRREELSALAKNSEEARAPVALDQTMQGRLSRMDAMQGQAMAQETERRRMAEIGRIDAALKRIGQGDYGYCVTCDEPIAEKRLRLDPSIPTCIACAGGSV</sequence>
<dbReference type="GO" id="GO:0008270">
    <property type="term" value="F:zinc ion binding"/>
    <property type="evidence" value="ECO:0007669"/>
    <property type="project" value="UniProtKB-KW"/>
</dbReference>
<evidence type="ECO:0000259" key="5">
    <source>
        <dbReference type="Pfam" id="PF01258"/>
    </source>
</evidence>
<evidence type="ECO:0000313" key="6">
    <source>
        <dbReference type="EMBL" id="RED48083.1"/>
    </source>
</evidence>
<keyword evidence="1" id="KW-0479">Metal-binding</keyword>
<keyword evidence="7" id="KW-1185">Reference proteome</keyword>
<feature type="zinc finger region" description="dksA C4-type" evidence="4">
    <location>
        <begin position="94"/>
        <end position="118"/>
    </location>
</feature>
<gene>
    <name evidence="6" type="ORF">DFP90_108101</name>
</gene>
<evidence type="ECO:0000256" key="2">
    <source>
        <dbReference type="ARBA" id="ARBA00022771"/>
    </source>
</evidence>
<protein>
    <submittedName>
        <fullName evidence="6">TraR/DksA family transcriptional regulator</fullName>
    </submittedName>
</protein>
<evidence type="ECO:0000256" key="4">
    <source>
        <dbReference type="PROSITE-ProRule" id="PRU00510"/>
    </source>
</evidence>
<dbReference type="PANTHER" id="PTHR33823:SF4">
    <property type="entry name" value="GENERAL STRESS PROTEIN 16O"/>
    <property type="match status" value="1"/>
</dbReference>